<comment type="caution">
    <text evidence="3">The sequence shown here is derived from an EMBL/GenBank/DDBJ whole genome shotgun (WGS) entry which is preliminary data.</text>
</comment>
<reference evidence="3 4" key="1">
    <citation type="submission" date="2015-12" db="EMBL/GenBank/DDBJ databases">
        <title>Dictyostelia acquired genes for synthesis and detection of signals that induce cell-type specialization by lateral gene transfer from prokaryotes.</title>
        <authorList>
            <person name="Gloeckner G."/>
            <person name="Schaap P."/>
        </authorList>
    </citation>
    <scope>NUCLEOTIDE SEQUENCE [LARGE SCALE GENOMIC DNA]</scope>
    <source>
        <strain evidence="3 4">TK</strain>
    </source>
</reference>
<dbReference type="OrthoDB" id="19998at2759"/>
<keyword evidence="1" id="KW-0812">Transmembrane</keyword>
<sequence length="384" mass="42664">MYKLPCNIILILLSLLFLFKCYQCEILPIHKEEYDSIRAISVLNNPYRVMYFANGTGNFYTAGIDGTSSNTSLFYFSSGEYFPLSYSYAFVSQGIKEPMAPLRTDLGLVVGYVPTLIVEYEETNGQPGYQLGVDKVLGWIRLDSYPIFQLEISESTITAQNSNVETSVYTIDASSPNGLLTLRFIIPGTSVNVSHLLQLTSDQSKIDITIKGYYDSSINLATTNCSVQSELFKCGSTGPSTNVNSRLAVASFVLTANIEVESDPTKVSIKAGRYGNSDDINVQLYFVNRSITNGTFQLENVVNTAQPTQNGLSFMNSKFQKFPKGQLVIQSFDAIRPLSIRGTYILGLETPADTDPISFSIRIFSHIYLNLFIILIINVFIILF</sequence>
<dbReference type="PANTHER" id="PTHR38085:SF1">
    <property type="match status" value="1"/>
</dbReference>
<dbReference type="FunCoup" id="A0A152A307">
    <property type="interactions" value="6"/>
</dbReference>
<accession>A0A152A307</accession>
<gene>
    <name evidence="3" type="ORF">DLAC_11523</name>
</gene>
<organism evidence="3 4">
    <name type="scientific">Tieghemostelium lacteum</name>
    <name type="common">Slime mold</name>
    <name type="synonym">Dictyostelium lacteum</name>
    <dbReference type="NCBI Taxonomy" id="361077"/>
    <lineage>
        <taxon>Eukaryota</taxon>
        <taxon>Amoebozoa</taxon>
        <taxon>Evosea</taxon>
        <taxon>Eumycetozoa</taxon>
        <taxon>Dictyostelia</taxon>
        <taxon>Dictyosteliales</taxon>
        <taxon>Raperosteliaceae</taxon>
        <taxon>Tieghemostelium</taxon>
    </lineage>
</organism>
<keyword evidence="1" id="KW-0472">Membrane</keyword>
<dbReference type="InParanoid" id="A0A152A307"/>
<feature type="transmembrane region" description="Helical" evidence="1">
    <location>
        <begin position="363"/>
        <end position="383"/>
    </location>
</feature>
<evidence type="ECO:0000313" key="3">
    <source>
        <dbReference type="EMBL" id="KYR00487.1"/>
    </source>
</evidence>
<evidence type="ECO:0000313" key="4">
    <source>
        <dbReference type="Proteomes" id="UP000076078"/>
    </source>
</evidence>
<evidence type="ECO:0008006" key="5">
    <source>
        <dbReference type="Google" id="ProtNLM"/>
    </source>
</evidence>
<dbReference type="Proteomes" id="UP000076078">
    <property type="component" value="Unassembled WGS sequence"/>
</dbReference>
<keyword evidence="2" id="KW-0732">Signal</keyword>
<dbReference type="EMBL" id="LODT01000013">
    <property type="protein sequence ID" value="KYR00487.1"/>
    <property type="molecule type" value="Genomic_DNA"/>
</dbReference>
<evidence type="ECO:0000256" key="1">
    <source>
        <dbReference type="SAM" id="Phobius"/>
    </source>
</evidence>
<evidence type="ECO:0000256" key="2">
    <source>
        <dbReference type="SAM" id="SignalP"/>
    </source>
</evidence>
<proteinExistence type="predicted"/>
<name>A0A152A307_TIELA</name>
<dbReference type="PANTHER" id="PTHR38085">
    <property type="match status" value="1"/>
</dbReference>
<feature type="chain" id="PRO_5007593550" description="Transmembrane protein" evidence="2">
    <location>
        <begin position="25"/>
        <end position="384"/>
    </location>
</feature>
<keyword evidence="4" id="KW-1185">Reference proteome</keyword>
<protein>
    <recommendedName>
        <fullName evidence="5">Transmembrane protein</fullName>
    </recommendedName>
</protein>
<feature type="signal peptide" evidence="2">
    <location>
        <begin position="1"/>
        <end position="24"/>
    </location>
</feature>
<keyword evidence="1" id="KW-1133">Transmembrane helix</keyword>
<dbReference type="AlphaFoldDB" id="A0A152A307"/>